<name>A0A502L4X7_9GAMM</name>
<dbReference type="RefSeq" id="WP_140601147.1">
    <property type="nucleotide sequence ID" value="NZ_SAWY01000002.1"/>
</dbReference>
<accession>A0A502L4X7</accession>
<dbReference type="Gene3D" id="3.40.109.10">
    <property type="entry name" value="NADH Oxidase"/>
    <property type="match status" value="1"/>
</dbReference>
<dbReference type="EMBL" id="SAWY01000002">
    <property type="protein sequence ID" value="TPH18978.1"/>
    <property type="molecule type" value="Genomic_DNA"/>
</dbReference>
<dbReference type="OrthoDB" id="9802510at2"/>
<organism evidence="4 5">
    <name type="scientific">Litorilituus lipolyticus</name>
    <dbReference type="NCBI Taxonomy" id="2491017"/>
    <lineage>
        <taxon>Bacteria</taxon>
        <taxon>Pseudomonadati</taxon>
        <taxon>Pseudomonadota</taxon>
        <taxon>Gammaproteobacteria</taxon>
        <taxon>Alteromonadales</taxon>
        <taxon>Colwelliaceae</taxon>
        <taxon>Litorilituus</taxon>
    </lineage>
</organism>
<gene>
    <name evidence="4" type="ORF">EPA86_01395</name>
</gene>
<keyword evidence="5" id="KW-1185">Reference proteome</keyword>
<keyword evidence="2" id="KW-0560">Oxidoreductase</keyword>
<dbReference type="AlphaFoldDB" id="A0A502L4X7"/>
<dbReference type="InterPro" id="IPR029479">
    <property type="entry name" value="Nitroreductase"/>
</dbReference>
<evidence type="ECO:0000256" key="1">
    <source>
        <dbReference type="ARBA" id="ARBA00007118"/>
    </source>
</evidence>
<evidence type="ECO:0000259" key="3">
    <source>
        <dbReference type="Pfam" id="PF00881"/>
    </source>
</evidence>
<evidence type="ECO:0000313" key="4">
    <source>
        <dbReference type="EMBL" id="TPH18978.1"/>
    </source>
</evidence>
<protein>
    <submittedName>
        <fullName evidence="4">Nitroreductase family protein</fullName>
    </submittedName>
</protein>
<dbReference type="GO" id="GO:0016491">
    <property type="term" value="F:oxidoreductase activity"/>
    <property type="evidence" value="ECO:0007669"/>
    <property type="project" value="UniProtKB-KW"/>
</dbReference>
<evidence type="ECO:0000313" key="5">
    <source>
        <dbReference type="Proteomes" id="UP000315303"/>
    </source>
</evidence>
<feature type="domain" description="Nitroreductase" evidence="3">
    <location>
        <begin position="190"/>
        <end position="246"/>
    </location>
</feature>
<feature type="domain" description="Nitroreductase" evidence="3">
    <location>
        <begin position="251"/>
        <end position="334"/>
    </location>
</feature>
<dbReference type="Proteomes" id="UP000315303">
    <property type="component" value="Unassembled WGS sequence"/>
</dbReference>
<dbReference type="Pfam" id="PF00881">
    <property type="entry name" value="Nitroreductase"/>
    <property type="match status" value="2"/>
</dbReference>
<dbReference type="InterPro" id="IPR000415">
    <property type="entry name" value="Nitroreductase-like"/>
</dbReference>
<dbReference type="PANTHER" id="PTHR43673:SF10">
    <property type="entry name" value="NADH DEHYDROGENASE_NAD(P)H NITROREDUCTASE XCC3605-RELATED"/>
    <property type="match status" value="1"/>
</dbReference>
<dbReference type="SUPFAM" id="SSF55469">
    <property type="entry name" value="FMN-dependent nitroreductase-like"/>
    <property type="match status" value="1"/>
</dbReference>
<evidence type="ECO:0000256" key="2">
    <source>
        <dbReference type="ARBA" id="ARBA00023002"/>
    </source>
</evidence>
<comment type="caution">
    <text evidence="4">The sequence shown here is derived from an EMBL/GenBank/DDBJ whole genome shotgun (WGS) entry which is preliminary data.</text>
</comment>
<dbReference type="PANTHER" id="PTHR43673">
    <property type="entry name" value="NAD(P)H NITROREDUCTASE YDGI-RELATED"/>
    <property type="match status" value="1"/>
</dbReference>
<reference evidence="4 5" key="1">
    <citation type="submission" date="2019-01" db="EMBL/GenBank/DDBJ databases">
        <title>Litorilituus lipolytica sp. nov., isolated from intertidal sand of the Yellow Sea in China.</title>
        <authorList>
            <person name="Liu A."/>
        </authorList>
    </citation>
    <scope>NUCLEOTIDE SEQUENCE [LARGE SCALE GENOMIC DNA]</scope>
    <source>
        <strain evidence="4 5">RZ04</strain>
    </source>
</reference>
<proteinExistence type="inferred from homology"/>
<dbReference type="CDD" id="cd02062">
    <property type="entry name" value="Nitro_FMN_reductase"/>
    <property type="match status" value="1"/>
</dbReference>
<comment type="similarity">
    <text evidence="1">Belongs to the nitroreductase family.</text>
</comment>
<sequence>MRQLLKKILPPFAINKLKRVQASFHRKLTPFFSKSPFLSRIYFTFLNSSYHREQFANLRGMMAYKQRINEHKNSSNPLLRRNIHRIEKGLIMKPLKPVFALDYIEQTQQIYFASLKSTNHQPEELQWAGAVLAKYYNVVKIEQSDLLLKLANEFKANVEVEFENINQFTPYSHSELVKPKFTYQEFYRFIKIRRSTRWFKQAEVCREKIKQAIELASQAPSACNRQPYQFFVVDKQPLVSKISKLAIGSGGFAHNIPTIVAVVGDYSFYEHERDRHVIYIDASLAAMQFMQALPTLGLSSCPLNWPELSVQDRKISKLLSLAEYKKVIMLIAVGEAETEGGIPYSQKKTAEQLTHFVE</sequence>